<protein>
    <submittedName>
        <fullName evidence="1">Uncharacterized protein</fullName>
    </submittedName>
</protein>
<dbReference type="Proteomes" id="UP001201873">
    <property type="component" value="Unassembled WGS sequence"/>
</dbReference>
<name>A0ABT0JXD5_9ACTN</name>
<comment type="caution">
    <text evidence="1">The sequence shown here is derived from an EMBL/GenBank/DDBJ whole genome shotgun (WGS) entry which is preliminary data.</text>
</comment>
<reference evidence="1 2" key="1">
    <citation type="submission" date="2022-04" db="EMBL/GenBank/DDBJ databases">
        <title>Genome diversity in the genus Frankia.</title>
        <authorList>
            <person name="Carlos-Shanley C."/>
            <person name="Hahn D."/>
        </authorList>
    </citation>
    <scope>NUCLEOTIDE SEQUENCE [LARGE SCALE GENOMIC DNA]</scope>
    <source>
        <strain evidence="1 2">Ag45/Mut15</strain>
    </source>
</reference>
<sequence length="139" mass="15724">MERVEHTTARPPARTDRHVVVSLRAGDVADLADVLVAADLAARLGARLVMIATMERWARWARWTAGVYCAFGVETVMCAARIAEQEAHDDFEGRLRSLLDLVGVEWTLEWSAGSPRRAAVRYTRRFPDTTVILRPERHR</sequence>
<evidence type="ECO:0000313" key="1">
    <source>
        <dbReference type="EMBL" id="MCK9875658.1"/>
    </source>
</evidence>
<evidence type="ECO:0000313" key="2">
    <source>
        <dbReference type="Proteomes" id="UP001201873"/>
    </source>
</evidence>
<proteinExistence type="predicted"/>
<organism evidence="1 2">
    <name type="scientific">Frankia umida</name>
    <dbReference type="NCBI Taxonomy" id="573489"/>
    <lineage>
        <taxon>Bacteria</taxon>
        <taxon>Bacillati</taxon>
        <taxon>Actinomycetota</taxon>
        <taxon>Actinomycetes</taxon>
        <taxon>Frankiales</taxon>
        <taxon>Frankiaceae</taxon>
        <taxon>Frankia</taxon>
    </lineage>
</organism>
<dbReference type="EMBL" id="JALKFT010000005">
    <property type="protein sequence ID" value="MCK9875658.1"/>
    <property type="molecule type" value="Genomic_DNA"/>
</dbReference>
<accession>A0ABT0JXD5</accession>
<gene>
    <name evidence="1" type="ORF">MXD59_07715</name>
</gene>
<dbReference type="RefSeq" id="WP_248824071.1">
    <property type="nucleotide sequence ID" value="NZ_JALKFT010000005.1"/>
</dbReference>
<keyword evidence="2" id="KW-1185">Reference proteome</keyword>